<keyword evidence="3" id="KW-1133">Transmembrane helix</keyword>
<keyword evidence="1" id="KW-0175">Coiled coil</keyword>
<feature type="region of interest" description="Disordered" evidence="2">
    <location>
        <begin position="140"/>
        <end position="201"/>
    </location>
</feature>
<keyword evidence="3" id="KW-0472">Membrane</keyword>
<dbReference type="Pfam" id="PF16495">
    <property type="entry name" value="SWIRM-assoc_1"/>
    <property type="match status" value="1"/>
</dbReference>
<dbReference type="InterPro" id="IPR001245">
    <property type="entry name" value="Ser-Thr/Tyr_kinase_cat_dom"/>
</dbReference>
<feature type="compositionally biased region" description="Low complexity" evidence="2">
    <location>
        <begin position="307"/>
        <end position="326"/>
    </location>
</feature>
<evidence type="ECO:0000256" key="3">
    <source>
        <dbReference type="SAM" id="Phobius"/>
    </source>
</evidence>
<feature type="coiled-coil region" evidence="1">
    <location>
        <begin position="224"/>
        <end position="251"/>
    </location>
</feature>
<evidence type="ECO:0000259" key="4">
    <source>
        <dbReference type="PROSITE" id="PS50011"/>
    </source>
</evidence>
<feature type="domain" description="Protein kinase" evidence="4">
    <location>
        <begin position="1"/>
        <end position="244"/>
    </location>
</feature>
<dbReference type="PANTHER" id="PTHR23257">
    <property type="entry name" value="SERINE-THREONINE PROTEIN KINASE"/>
    <property type="match status" value="1"/>
</dbReference>
<dbReference type="Proteomes" id="UP000823775">
    <property type="component" value="Unassembled WGS sequence"/>
</dbReference>
<dbReference type="InterPro" id="IPR032451">
    <property type="entry name" value="SMARCC_C"/>
</dbReference>
<evidence type="ECO:0000313" key="5">
    <source>
        <dbReference type="EMBL" id="MCD9642218.1"/>
    </source>
</evidence>
<feature type="transmembrane region" description="Helical" evidence="3">
    <location>
        <begin position="96"/>
        <end position="117"/>
    </location>
</feature>
<sequence>MVNGSLRNALQKNERNLDRRKRLVIAMDVAFGMEYLHGKNIVHFDLKSDNLLVNLRDPHRPICKASLSKGSPSEARDFERLPSSPNMFPRPILKNAILRVPVVVALLYSVAFLASAVGPRVAAACAHASLAALSKDNTLTASPNMTQMDGSTTNNGSSVGRIPGKNGSPHGDAGNSYQLKDEKSGGQCPRGQHDAGGAPLSTESVRAAAKVGLAAAAIKSKLFADHEEREIQRLSANIVNHQLKRLELKLKQFAEVETLLMKECEQLERTRQRFAAERTRLMTTQPGSVRVSRPLGVSGAGAGAGAGAAVVSNTGSSRQQGPPQQSFHPGYGNSQPMHPQMSFMPQQGMYGFGPRLPLSALHPSSSTPGMFNAPASSQPALSHSMLRPVSGTKSGLG</sequence>
<dbReference type="InterPro" id="IPR011009">
    <property type="entry name" value="Kinase-like_dom_sf"/>
</dbReference>
<feature type="region of interest" description="Disordered" evidence="2">
    <location>
        <begin position="302"/>
        <end position="397"/>
    </location>
</feature>
<dbReference type="SUPFAM" id="SSF56112">
    <property type="entry name" value="Protein kinase-like (PK-like)"/>
    <property type="match status" value="1"/>
</dbReference>
<dbReference type="InterPro" id="IPR000719">
    <property type="entry name" value="Prot_kinase_dom"/>
</dbReference>
<dbReference type="PANTHER" id="PTHR23257:SF797">
    <property type="entry name" value="KINASE SUPERFAMILY WITH OCTICOSAPEPTIDE_PHOX_BEM1P DOMAIN-CONTAINING PROTEIN"/>
    <property type="match status" value="1"/>
</dbReference>
<keyword evidence="3" id="KW-0812">Transmembrane</keyword>
<feature type="compositionally biased region" description="Polar residues" evidence="2">
    <location>
        <begin position="362"/>
        <end position="381"/>
    </location>
</feature>
<comment type="caution">
    <text evidence="5">The sequence shown here is derived from an EMBL/GenBank/DDBJ whole genome shotgun (WGS) entry which is preliminary data.</text>
</comment>
<accession>A0ABS8V7K4</accession>
<feature type="compositionally biased region" description="Polar residues" evidence="2">
    <location>
        <begin position="140"/>
        <end position="158"/>
    </location>
</feature>
<dbReference type="PROSITE" id="PS50011">
    <property type="entry name" value="PROTEIN_KINASE_DOM"/>
    <property type="match status" value="1"/>
</dbReference>
<dbReference type="Pfam" id="PF07714">
    <property type="entry name" value="PK_Tyr_Ser-Thr"/>
    <property type="match status" value="1"/>
</dbReference>
<keyword evidence="6" id="KW-1185">Reference proteome</keyword>
<dbReference type="InterPro" id="IPR050167">
    <property type="entry name" value="Ser_Thr_protein_kinase"/>
</dbReference>
<organism evidence="5 6">
    <name type="scientific">Datura stramonium</name>
    <name type="common">Jimsonweed</name>
    <name type="synonym">Common thornapple</name>
    <dbReference type="NCBI Taxonomy" id="4076"/>
    <lineage>
        <taxon>Eukaryota</taxon>
        <taxon>Viridiplantae</taxon>
        <taxon>Streptophyta</taxon>
        <taxon>Embryophyta</taxon>
        <taxon>Tracheophyta</taxon>
        <taxon>Spermatophyta</taxon>
        <taxon>Magnoliopsida</taxon>
        <taxon>eudicotyledons</taxon>
        <taxon>Gunneridae</taxon>
        <taxon>Pentapetalae</taxon>
        <taxon>asterids</taxon>
        <taxon>lamiids</taxon>
        <taxon>Solanales</taxon>
        <taxon>Solanaceae</taxon>
        <taxon>Solanoideae</taxon>
        <taxon>Datureae</taxon>
        <taxon>Datura</taxon>
    </lineage>
</organism>
<dbReference type="EMBL" id="JACEIK010003560">
    <property type="protein sequence ID" value="MCD9642218.1"/>
    <property type="molecule type" value="Genomic_DNA"/>
</dbReference>
<proteinExistence type="predicted"/>
<dbReference type="Gene3D" id="1.10.510.10">
    <property type="entry name" value="Transferase(Phosphotransferase) domain 1"/>
    <property type="match status" value="1"/>
</dbReference>
<gene>
    <name evidence="5" type="ORF">HAX54_028909</name>
</gene>
<reference evidence="5 6" key="1">
    <citation type="journal article" date="2021" name="BMC Genomics">
        <title>Datura genome reveals duplications of psychoactive alkaloid biosynthetic genes and high mutation rate following tissue culture.</title>
        <authorList>
            <person name="Rajewski A."/>
            <person name="Carter-House D."/>
            <person name="Stajich J."/>
            <person name="Litt A."/>
        </authorList>
    </citation>
    <scope>NUCLEOTIDE SEQUENCE [LARGE SCALE GENOMIC DNA]</scope>
    <source>
        <strain evidence="5">AR-01</strain>
    </source>
</reference>
<name>A0ABS8V7K4_DATST</name>
<dbReference type="PROSITE" id="PS00108">
    <property type="entry name" value="PROTEIN_KINASE_ST"/>
    <property type="match status" value="1"/>
</dbReference>
<dbReference type="InterPro" id="IPR008271">
    <property type="entry name" value="Ser/Thr_kinase_AS"/>
</dbReference>
<evidence type="ECO:0000256" key="2">
    <source>
        <dbReference type="SAM" id="MobiDB-lite"/>
    </source>
</evidence>
<protein>
    <recommendedName>
        <fullName evidence="4">Protein kinase domain-containing protein</fullName>
    </recommendedName>
</protein>
<evidence type="ECO:0000256" key="1">
    <source>
        <dbReference type="SAM" id="Coils"/>
    </source>
</evidence>
<evidence type="ECO:0000313" key="6">
    <source>
        <dbReference type="Proteomes" id="UP000823775"/>
    </source>
</evidence>